<evidence type="ECO:0000313" key="2">
    <source>
        <dbReference type="Proteomes" id="UP001314170"/>
    </source>
</evidence>
<keyword evidence="2" id="KW-1185">Reference proteome</keyword>
<evidence type="ECO:0000313" key="1">
    <source>
        <dbReference type="EMBL" id="CAK7322785.1"/>
    </source>
</evidence>
<protein>
    <recommendedName>
        <fullName evidence="3">NAC domain-containing protein</fullName>
    </recommendedName>
</protein>
<dbReference type="InterPro" id="IPR036093">
    <property type="entry name" value="NAC_dom_sf"/>
</dbReference>
<dbReference type="SUPFAM" id="SSF101941">
    <property type="entry name" value="NAC domain"/>
    <property type="match status" value="1"/>
</dbReference>
<accession>A0AAV1QPT9</accession>
<name>A0AAV1QPT9_9ROSI</name>
<dbReference type="GO" id="GO:0006355">
    <property type="term" value="P:regulation of DNA-templated transcription"/>
    <property type="evidence" value="ECO:0007669"/>
    <property type="project" value="InterPro"/>
</dbReference>
<proteinExistence type="predicted"/>
<dbReference type="Proteomes" id="UP001314170">
    <property type="component" value="Unassembled WGS sequence"/>
</dbReference>
<dbReference type="GO" id="GO:0003677">
    <property type="term" value="F:DNA binding"/>
    <property type="evidence" value="ECO:0007669"/>
    <property type="project" value="InterPro"/>
</dbReference>
<dbReference type="AlphaFoldDB" id="A0AAV1QPT9"/>
<dbReference type="EMBL" id="CAWUPB010000027">
    <property type="protein sequence ID" value="CAK7322785.1"/>
    <property type="molecule type" value="Genomic_DNA"/>
</dbReference>
<reference evidence="1 2" key="1">
    <citation type="submission" date="2024-01" db="EMBL/GenBank/DDBJ databases">
        <authorList>
            <person name="Waweru B."/>
        </authorList>
    </citation>
    <scope>NUCLEOTIDE SEQUENCE [LARGE SCALE GENOMIC DNA]</scope>
</reference>
<organism evidence="1 2">
    <name type="scientific">Dovyalis caffra</name>
    <dbReference type="NCBI Taxonomy" id="77055"/>
    <lineage>
        <taxon>Eukaryota</taxon>
        <taxon>Viridiplantae</taxon>
        <taxon>Streptophyta</taxon>
        <taxon>Embryophyta</taxon>
        <taxon>Tracheophyta</taxon>
        <taxon>Spermatophyta</taxon>
        <taxon>Magnoliopsida</taxon>
        <taxon>eudicotyledons</taxon>
        <taxon>Gunneridae</taxon>
        <taxon>Pentapetalae</taxon>
        <taxon>rosids</taxon>
        <taxon>fabids</taxon>
        <taxon>Malpighiales</taxon>
        <taxon>Salicaceae</taxon>
        <taxon>Flacourtieae</taxon>
        <taxon>Dovyalis</taxon>
    </lineage>
</organism>
<gene>
    <name evidence="1" type="ORF">DCAF_LOCUS396</name>
</gene>
<sequence>MEAGFKFQPSPEELISDYLVPKSGGDRVKGVPMAVVSCSRCWKVGIRAEVDEKELRKEKTFL</sequence>
<evidence type="ECO:0008006" key="3">
    <source>
        <dbReference type="Google" id="ProtNLM"/>
    </source>
</evidence>
<comment type="caution">
    <text evidence="1">The sequence shown here is derived from an EMBL/GenBank/DDBJ whole genome shotgun (WGS) entry which is preliminary data.</text>
</comment>